<keyword evidence="3" id="KW-1185">Reference proteome</keyword>
<gene>
    <name evidence="2" type="ORF">I313_05820</name>
</gene>
<feature type="region of interest" description="Disordered" evidence="1">
    <location>
        <begin position="1"/>
        <end position="69"/>
    </location>
</feature>
<dbReference type="EMBL" id="KN847911">
    <property type="protein sequence ID" value="KIR38247.1"/>
    <property type="molecule type" value="Genomic_DNA"/>
</dbReference>
<feature type="region of interest" description="Disordered" evidence="1">
    <location>
        <begin position="455"/>
        <end position="475"/>
    </location>
</feature>
<dbReference type="HOGENOM" id="CLU_021058_0_0_1"/>
<evidence type="ECO:0000256" key="1">
    <source>
        <dbReference type="SAM" id="MobiDB-lite"/>
    </source>
</evidence>
<feature type="compositionally biased region" description="Polar residues" evidence="1">
    <location>
        <begin position="58"/>
        <end position="69"/>
    </location>
</feature>
<accession>A0A0D0SYH5</accession>
<proteinExistence type="predicted"/>
<dbReference type="AlphaFoldDB" id="A0A0D0SYH5"/>
<organism evidence="2 3">
    <name type="scientific">Cryptococcus deuterogattii Ram5</name>
    <dbReference type="NCBI Taxonomy" id="1296110"/>
    <lineage>
        <taxon>Eukaryota</taxon>
        <taxon>Fungi</taxon>
        <taxon>Dikarya</taxon>
        <taxon>Basidiomycota</taxon>
        <taxon>Agaricomycotina</taxon>
        <taxon>Tremellomycetes</taxon>
        <taxon>Tremellales</taxon>
        <taxon>Cryptococcaceae</taxon>
        <taxon>Cryptococcus</taxon>
        <taxon>Cryptococcus gattii species complex</taxon>
    </lineage>
</organism>
<protein>
    <submittedName>
        <fullName evidence="2">Uncharacterized protein</fullName>
    </submittedName>
</protein>
<evidence type="ECO:0000313" key="2">
    <source>
        <dbReference type="EMBL" id="KIR38247.1"/>
    </source>
</evidence>
<evidence type="ECO:0000313" key="3">
    <source>
        <dbReference type="Proteomes" id="UP000053392"/>
    </source>
</evidence>
<dbReference type="Proteomes" id="UP000053392">
    <property type="component" value="Unassembled WGS sequence"/>
</dbReference>
<sequence>MSNTSDYASSRPISLSSLETGSSIRPPPAYAYSHLDSPALNPMALDDRPRVPPPINLRSASPQPRNSTGELKIHVHSWATFLVRPPRPLDLLPVELGGAEREPPNEDTVLSGALEVIMKERKKVQAISVGVQSKYWKERAKMVFGLKKEVNRACNPKDGREALADVQLSFQFSILLPATLATTDWHSFGRVSYIIIARVQGIPHTSFSSIFKTATTPTFMHTHWADFERVMARSEKIATERSGRASPRGASVPRNANSKSRDDIVAMTSISLNEDGDIDQSGSHGQGLYIRRSHFPIDELSRGGLTRDKLGSSGSSKPDKADWMKGELIALRELLVHAVSPVTGGVIPLDLRKNGFVDGLGTWTFSASADVFSISSVILLSINIPAPSASTTIFLVRLLLSQSYTIISPRTPNEPPYTPESPKQHVLYQIGFAHPKSGSYPGRECEALWRGHEAGGKGGLEGEDEGWKKHRLKVR</sequence>
<dbReference type="OrthoDB" id="2571935at2759"/>
<feature type="region of interest" description="Disordered" evidence="1">
    <location>
        <begin position="237"/>
        <end position="259"/>
    </location>
</feature>
<name>A0A0D0SYH5_9TREE</name>
<reference evidence="2 3" key="1">
    <citation type="submission" date="2015-01" db="EMBL/GenBank/DDBJ databases">
        <title>The Genome Sequence of Cryptococcus gattii Ram5.</title>
        <authorList>
            <consortium name="The Broad Institute Genomics Platform"/>
            <person name="Cuomo C."/>
            <person name="Litvintseva A."/>
            <person name="Chen Y."/>
            <person name="Heitman J."/>
            <person name="Sun S."/>
            <person name="Springer D."/>
            <person name="Dromer F."/>
            <person name="Young S."/>
            <person name="Zeng Q."/>
            <person name="Gargeya S."/>
            <person name="Abouelleil A."/>
            <person name="Alvarado L."/>
            <person name="Chapman S.B."/>
            <person name="Gainer-Dewar J."/>
            <person name="Goldberg J."/>
            <person name="Griggs A."/>
            <person name="Gujja S."/>
            <person name="Hansen M."/>
            <person name="Howarth C."/>
            <person name="Imamovic A."/>
            <person name="Larimer J."/>
            <person name="Murphy C."/>
            <person name="Naylor J."/>
            <person name="Pearson M."/>
            <person name="Priest M."/>
            <person name="Roberts A."/>
            <person name="Saif S."/>
            <person name="Shea T."/>
            <person name="Sykes S."/>
            <person name="Wortman J."/>
            <person name="Nusbaum C."/>
            <person name="Birren B."/>
        </authorList>
    </citation>
    <scope>NUCLEOTIDE SEQUENCE [LARGE SCALE GENOMIC DNA]</scope>
    <source>
        <strain evidence="2 3">Ram5</strain>
    </source>
</reference>
<feature type="compositionally biased region" description="Polar residues" evidence="1">
    <location>
        <begin position="1"/>
        <end position="23"/>
    </location>
</feature>